<dbReference type="GO" id="GO:0015667">
    <property type="term" value="F:site-specific DNA-methyltransferase (cytosine-N4-specific) activity"/>
    <property type="evidence" value="ECO:0007669"/>
    <property type="project" value="UniProtKB-EC"/>
</dbReference>
<dbReference type="EC" id="2.1.1.113" evidence="8"/>
<dbReference type="InterPro" id="IPR029063">
    <property type="entry name" value="SAM-dependent_MTases_sf"/>
</dbReference>
<dbReference type="OrthoDB" id="38200at2157"/>
<evidence type="ECO:0000256" key="7">
    <source>
        <dbReference type="ARBA" id="ARBA00049120"/>
    </source>
</evidence>
<dbReference type="Gene3D" id="3.40.50.150">
    <property type="entry name" value="Vaccinia Virus protein VP39"/>
    <property type="match status" value="1"/>
</dbReference>
<dbReference type="PRINTS" id="PR00508">
    <property type="entry name" value="S21N4MTFRASE"/>
</dbReference>
<dbReference type="GO" id="GO:0003677">
    <property type="term" value="F:DNA binding"/>
    <property type="evidence" value="ECO:0007669"/>
    <property type="project" value="UniProtKB-KW"/>
</dbReference>
<keyword evidence="3 10" id="KW-0808">Transferase</keyword>
<evidence type="ECO:0000259" key="9">
    <source>
        <dbReference type="Pfam" id="PF01555"/>
    </source>
</evidence>
<evidence type="ECO:0000313" key="11">
    <source>
        <dbReference type="Proteomes" id="UP000058925"/>
    </source>
</evidence>
<evidence type="ECO:0000256" key="4">
    <source>
        <dbReference type="ARBA" id="ARBA00022691"/>
    </source>
</evidence>
<proteinExistence type="inferred from homology"/>
<sequence length="289" mass="33335">MEKPLSYLPFGIIKGTRSSYLKLYLKDCLTGMKDFIKDDTIDVVVTSPPYNIGLNYNSYKDTLPRKEYLDWIKMVGTEIKRVLKNDGSFFLNIGNRPKDQWLAWDVANTIREDFTLQNVIHWVKSIAINKQDVGNYQNVIDDIAVGHFKPVVSNRFLNDCHEYIFHFTKEGNTALDKLPVRIPYQDKTNIRRWKSTKGDKRDRGNTWFIPYKTIQKRAERPHPSTFPVKLPEMCIRLHGLKQDLVAMDPFLGIGSTAIASNKLGVSFIGFEIDKGYIDEIVIRLNSAIN</sequence>
<dbReference type="Proteomes" id="UP000058925">
    <property type="component" value="Chromosome"/>
</dbReference>
<evidence type="ECO:0000256" key="1">
    <source>
        <dbReference type="ARBA" id="ARBA00010203"/>
    </source>
</evidence>
<dbReference type="InterPro" id="IPR002941">
    <property type="entry name" value="DNA_methylase_N4/N6"/>
</dbReference>
<name>A0A654LYP5_9ARCH</name>
<comment type="similarity">
    <text evidence="1">Belongs to the N(4)/N(6)-methyltransferase family. N(4) subfamily.</text>
</comment>
<evidence type="ECO:0000256" key="3">
    <source>
        <dbReference type="ARBA" id="ARBA00022679"/>
    </source>
</evidence>
<keyword evidence="4 8" id="KW-0949">S-adenosyl-L-methionine</keyword>
<dbReference type="GO" id="GO:0008170">
    <property type="term" value="F:N-methyltransferase activity"/>
    <property type="evidence" value="ECO:0007669"/>
    <property type="project" value="InterPro"/>
</dbReference>
<evidence type="ECO:0000313" key="10">
    <source>
        <dbReference type="EMBL" id="ALI35556.1"/>
    </source>
</evidence>
<protein>
    <recommendedName>
        <fullName evidence="8">Type II methyltransferase</fullName>
        <ecNumber evidence="8">2.1.1.113</ecNumber>
    </recommendedName>
    <alternativeName>
        <fullName evidence="8">N-4 cytosine-specific methyltransferase</fullName>
    </alternativeName>
</protein>
<dbReference type="InterPro" id="IPR017985">
    <property type="entry name" value="MeTrfase_CN4_CS"/>
</dbReference>
<keyword evidence="11" id="KW-1185">Reference proteome</keyword>
<evidence type="ECO:0000256" key="6">
    <source>
        <dbReference type="ARBA" id="ARBA00023125"/>
    </source>
</evidence>
<reference evidence="11" key="1">
    <citation type="submission" date="2015-10" db="EMBL/GenBank/DDBJ databases">
        <title>Niche specialization of a soil ammonia-oxidizing archaeon, Candidatus Nitrosocosmicus oleophilus.</title>
        <authorList>
            <person name="Jung M.-Y."/>
            <person name="Rhee S.-K."/>
        </authorList>
    </citation>
    <scope>NUCLEOTIDE SEQUENCE [LARGE SCALE GENOMIC DNA]</scope>
    <source>
        <strain evidence="11">MY3</strain>
    </source>
</reference>
<dbReference type="Pfam" id="PF01555">
    <property type="entry name" value="N6_N4_Mtase"/>
    <property type="match status" value="1"/>
</dbReference>
<dbReference type="KEGG" id="taa:NMY3_01352"/>
<evidence type="ECO:0000256" key="2">
    <source>
        <dbReference type="ARBA" id="ARBA00022603"/>
    </source>
</evidence>
<feature type="domain" description="DNA methylase N-4/N-6" evidence="9">
    <location>
        <begin position="41"/>
        <end position="280"/>
    </location>
</feature>
<gene>
    <name evidence="10" type="primary">mboIIM_1</name>
    <name evidence="10" type="ORF">NMY3_01352</name>
</gene>
<dbReference type="InterPro" id="IPR001091">
    <property type="entry name" value="RM_Methyltransferase"/>
</dbReference>
<keyword evidence="5 8" id="KW-0680">Restriction system</keyword>
<organism evidence="10 11">
    <name type="scientific">Candidatus Nitrosocosmicus oleophilus</name>
    <dbReference type="NCBI Taxonomy" id="1353260"/>
    <lineage>
        <taxon>Archaea</taxon>
        <taxon>Nitrososphaerota</taxon>
        <taxon>Nitrososphaeria</taxon>
        <taxon>Nitrososphaerales</taxon>
        <taxon>Nitrososphaeraceae</taxon>
        <taxon>Candidatus Nitrosocosmicus</taxon>
    </lineage>
</organism>
<comment type="catalytic activity">
    <reaction evidence="7 8">
        <text>a 2'-deoxycytidine in DNA + S-adenosyl-L-methionine = an N(4)-methyl-2'-deoxycytidine in DNA + S-adenosyl-L-homocysteine + H(+)</text>
        <dbReference type="Rhea" id="RHEA:16857"/>
        <dbReference type="Rhea" id="RHEA-COMP:11369"/>
        <dbReference type="Rhea" id="RHEA-COMP:13674"/>
        <dbReference type="ChEBI" id="CHEBI:15378"/>
        <dbReference type="ChEBI" id="CHEBI:57856"/>
        <dbReference type="ChEBI" id="CHEBI:59789"/>
        <dbReference type="ChEBI" id="CHEBI:85452"/>
        <dbReference type="ChEBI" id="CHEBI:137933"/>
        <dbReference type="EC" id="2.1.1.113"/>
    </reaction>
</comment>
<dbReference type="GO" id="GO:0032259">
    <property type="term" value="P:methylation"/>
    <property type="evidence" value="ECO:0007669"/>
    <property type="project" value="UniProtKB-KW"/>
</dbReference>
<dbReference type="SUPFAM" id="SSF53335">
    <property type="entry name" value="S-adenosyl-L-methionine-dependent methyltransferases"/>
    <property type="match status" value="1"/>
</dbReference>
<evidence type="ECO:0000256" key="8">
    <source>
        <dbReference type="RuleBase" id="RU362026"/>
    </source>
</evidence>
<dbReference type="REBASE" id="128284">
    <property type="entry name" value="M.TarMY3ORF1352P"/>
</dbReference>
<accession>A0A654LYP5</accession>
<evidence type="ECO:0000256" key="5">
    <source>
        <dbReference type="ARBA" id="ARBA00022747"/>
    </source>
</evidence>
<keyword evidence="2 8" id="KW-0489">Methyltransferase</keyword>
<dbReference type="EMBL" id="CP012850">
    <property type="protein sequence ID" value="ALI35556.1"/>
    <property type="molecule type" value="Genomic_DNA"/>
</dbReference>
<dbReference type="GO" id="GO:0009307">
    <property type="term" value="P:DNA restriction-modification system"/>
    <property type="evidence" value="ECO:0007669"/>
    <property type="project" value="UniProtKB-KW"/>
</dbReference>
<keyword evidence="6" id="KW-0238">DNA-binding</keyword>
<dbReference type="AlphaFoldDB" id="A0A654LYP5"/>
<dbReference type="PROSITE" id="PS00093">
    <property type="entry name" value="N4_MTASE"/>
    <property type="match status" value="1"/>
</dbReference>